<feature type="compositionally biased region" description="Basic and acidic residues" evidence="1">
    <location>
        <begin position="1"/>
        <end position="28"/>
    </location>
</feature>
<name>A0ABW6UIV0_9ACTN</name>
<evidence type="ECO:0000313" key="3">
    <source>
        <dbReference type="EMBL" id="MFF4523112.1"/>
    </source>
</evidence>
<accession>A0ABW6UIV0</accession>
<sequence length="159" mass="17496">MWQRFLEDNERTIRDSAPKEPSARERTALIRLHPTANDTEREHAHHQRRVTDAAEQDRQEAVGELWQPEETTTGPAWRDMDGRARRRRAGRALMTVAVVVVVLGAASHLSTGSGTPSERDGEATSMQPEDVPDPLHTATARPTAPALDPDPASPVARTG</sequence>
<proteinExistence type="predicted"/>
<feature type="region of interest" description="Disordered" evidence="1">
    <location>
        <begin position="1"/>
        <end position="83"/>
    </location>
</feature>
<evidence type="ECO:0000256" key="2">
    <source>
        <dbReference type="SAM" id="Phobius"/>
    </source>
</evidence>
<keyword evidence="4" id="KW-1185">Reference proteome</keyword>
<keyword evidence="2" id="KW-1133">Transmembrane helix</keyword>
<reference evidence="3 4" key="1">
    <citation type="submission" date="2024-10" db="EMBL/GenBank/DDBJ databases">
        <title>The Natural Products Discovery Center: Release of the First 8490 Sequenced Strains for Exploring Actinobacteria Biosynthetic Diversity.</title>
        <authorList>
            <person name="Kalkreuter E."/>
            <person name="Kautsar S.A."/>
            <person name="Yang D."/>
            <person name="Bader C.D."/>
            <person name="Teijaro C.N."/>
            <person name="Fluegel L."/>
            <person name="Davis C.M."/>
            <person name="Simpson J.R."/>
            <person name="Lauterbach L."/>
            <person name="Steele A.D."/>
            <person name="Gui C."/>
            <person name="Meng S."/>
            <person name="Li G."/>
            <person name="Viehrig K."/>
            <person name="Ye F."/>
            <person name="Su P."/>
            <person name="Kiefer A.F."/>
            <person name="Nichols A."/>
            <person name="Cepeda A.J."/>
            <person name="Yan W."/>
            <person name="Fan B."/>
            <person name="Jiang Y."/>
            <person name="Adhikari A."/>
            <person name="Zheng C.-J."/>
            <person name="Schuster L."/>
            <person name="Cowan T.M."/>
            <person name="Smanski M.J."/>
            <person name="Chevrette M.G."/>
            <person name="De Carvalho L.P.S."/>
            <person name="Shen B."/>
        </authorList>
    </citation>
    <scope>NUCLEOTIDE SEQUENCE [LARGE SCALE GENOMIC DNA]</scope>
    <source>
        <strain evidence="3 4">NPDC001390</strain>
    </source>
</reference>
<evidence type="ECO:0000256" key="1">
    <source>
        <dbReference type="SAM" id="MobiDB-lite"/>
    </source>
</evidence>
<evidence type="ECO:0000313" key="4">
    <source>
        <dbReference type="Proteomes" id="UP001602058"/>
    </source>
</evidence>
<dbReference type="Proteomes" id="UP001602058">
    <property type="component" value="Unassembled WGS sequence"/>
</dbReference>
<feature type="region of interest" description="Disordered" evidence="1">
    <location>
        <begin position="106"/>
        <end position="159"/>
    </location>
</feature>
<keyword evidence="2" id="KW-0812">Transmembrane</keyword>
<gene>
    <name evidence="3" type="ORF">ACFY1D_17065</name>
</gene>
<keyword evidence="2" id="KW-0472">Membrane</keyword>
<dbReference type="RefSeq" id="WP_351087819.1">
    <property type="nucleotide sequence ID" value="NZ_JBEOZG010000064.1"/>
</dbReference>
<dbReference type="EMBL" id="JBIAWJ010000007">
    <property type="protein sequence ID" value="MFF4523112.1"/>
    <property type="molecule type" value="Genomic_DNA"/>
</dbReference>
<organism evidence="3 4">
    <name type="scientific">Streptomyces bluensis</name>
    <dbReference type="NCBI Taxonomy" id="33897"/>
    <lineage>
        <taxon>Bacteria</taxon>
        <taxon>Bacillati</taxon>
        <taxon>Actinomycetota</taxon>
        <taxon>Actinomycetes</taxon>
        <taxon>Kitasatosporales</taxon>
        <taxon>Streptomycetaceae</taxon>
        <taxon>Streptomyces</taxon>
    </lineage>
</organism>
<comment type="caution">
    <text evidence="3">The sequence shown here is derived from an EMBL/GenBank/DDBJ whole genome shotgun (WGS) entry which is preliminary data.</text>
</comment>
<feature type="compositionally biased region" description="Basic and acidic residues" evidence="1">
    <location>
        <begin position="38"/>
        <end position="61"/>
    </location>
</feature>
<feature type="transmembrane region" description="Helical" evidence="2">
    <location>
        <begin position="92"/>
        <end position="110"/>
    </location>
</feature>
<protein>
    <submittedName>
        <fullName evidence="3">Uncharacterized protein</fullName>
    </submittedName>
</protein>